<gene>
    <name evidence="2" type="ORF">SAMN04487955_101203</name>
</gene>
<keyword evidence="3" id="KW-1185">Reference proteome</keyword>
<dbReference type="Proteomes" id="UP000198693">
    <property type="component" value="Unassembled WGS sequence"/>
</dbReference>
<dbReference type="STRING" id="463301.SAMN04487955_101203"/>
<evidence type="ECO:0000313" key="3">
    <source>
        <dbReference type="Proteomes" id="UP000198693"/>
    </source>
</evidence>
<evidence type="ECO:0000313" key="2">
    <source>
        <dbReference type="EMBL" id="SFU30595.1"/>
    </source>
</evidence>
<dbReference type="OrthoDB" id="6164231at2"/>
<accession>A0A1I7F392</accession>
<organism evidence="2 3">
    <name type="scientific">Halomonas korlensis</name>
    <dbReference type="NCBI Taxonomy" id="463301"/>
    <lineage>
        <taxon>Bacteria</taxon>
        <taxon>Pseudomonadati</taxon>
        <taxon>Pseudomonadota</taxon>
        <taxon>Gammaproteobacteria</taxon>
        <taxon>Oceanospirillales</taxon>
        <taxon>Halomonadaceae</taxon>
        <taxon>Halomonas</taxon>
    </lineage>
</organism>
<name>A0A1I7F392_9GAMM</name>
<dbReference type="AlphaFoldDB" id="A0A1I7F392"/>
<evidence type="ECO:0000256" key="1">
    <source>
        <dbReference type="SAM" id="MobiDB-lite"/>
    </source>
</evidence>
<protein>
    <submittedName>
        <fullName evidence="2">Uncharacterized protein</fullName>
    </submittedName>
</protein>
<feature type="region of interest" description="Disordered" evidence="1">
    <location>
        <begin position="154"/>
        <end position="183"/>
    </location>
</feature>
<reference evidence="3" key="1">
    <citation type="submission" date="2016-10" db="EMBL/GenBank/DDBJ databases">
        <authorList>
            <person name="Varghese N."/>
            <person name="Submissions S."/>
        </authorList>
    </citation>
    <scope>NUCLEOTIDE SEQUENCE [LARGE SCALE GENOMIC DNA]</scope>
    <source>
        <strain evidence="3">CGMCC 1.6981</strain>
    </source>
</reference>
<proteinExistence type="predicted"/>
<dbReference type="EMBL" id="FPBP01000001">
    <property type="protein sequence ID" value="SFU30595.1"/>
    <property type="molecule type" value="Genomic_DNA"/>
</dbReference>
<sequence length="183" mass="20060">MLKRLMGRGTVAVWVIKQVDDDLLHLCGQGIVKPRHRRSKALRALREGRFEGAVHMTGGGMVLNSGLFAALIPIDSLQLLAKGQAHWKGRDWLVAQVPQRCWAFRGPLVAQANPLGGGLVSSEDIADIRQRVDQATPRPPGEVVFRPLNANEESGSLLIPKDEPNASPRPGNGREWWGRGLDD</sequence>
<dbReference type="RefSeq" id="WP_139232948.1">
    <property type="nucleotide sequence ID" value="NZ_FPBP01000001.1"/>
</dbReference>